<keyword evidence="7 8" id="KW-0137">Centromere</keyword>
<evidence type="ECO:0000256" key="4">
    <source>
        <dbReference type="ARBA" id="ARBA00022776"/>
    </source>
</evidence>
<dbReference type="PANTHER" id="PTHR46681:SF1">
    <property type="entry name" value="KINETOCHORE PROTEIN NDC80 HOMOLOG"/>
    <property type="match status" value="1"/>
</dbReference>
<keyword evidence="13" id="KW-1185">Reference proteome</keyword>
<dbReference type="OrthoDB" id="7459479at2759"/>
<dbReference type="InterPro" id="IPR055260">
    <property type="entry name" value="Ndc80_CH"/>
</dbReference>
<comment type="subcellular location">
    <subcellularLocation>
        <location evidence="8">Chromosome</location>
        <location evidence="8">Centromere</location>
        <location evidence="8">Kinetochore</location>
    </subcellularLocation>
    <subcellularLocation>
        <location evidence="8">Nucleus</location>
    </subcellularLocation>
</comment>
<dbReference type="GO" id="GO:0005634">
    <property type="term" value="C:nucleus"/>
    <property type="evidence" value="ECO:0007669"/>
    <property type="project" value="UniProtKB-SubCell"/>
</dbReference>
<dbReference type="InterPro" id="IPR055307">
    <property type="entry name" value="NDC80_plants"/>
</dbReference>
<organism evidence="12 13">
    <name type="scientific">Eragrostis curvula</name>
    <name type="common">weeping love grass</name>
    <dbReference type="NCBI Taxonomy" id="38414"/>
    <lineage>
        <taxon>Eukaryota</taxon>
        <taxon>Viridiplantae</taxon>
        <taxon>Streptophyta</taxon>
        <taxon>Embryophyta</taxon>
        <taxon>Tracheophyta</taxon>
        <taxon>Spermatophyta</taxon>
        <taxon>Magnoliopsida</taxon>
        <taxon>Liliopsida</taxon>
        <taxon>Poales</taxon>
        <taxon>Poaceae</taxon>
        <taxon>PACMAD clade</taxon>
        <taxon>Chloridoideae</taxon>
        <taxon>Eragrostideae</taxon>
        <taxon>Eragrostidinae</taxon>
        <taxon>Eragrostis</taxon>
    </lineage>
</organism>
<keyword evidence="5 9" id="KW-0175">Coiled coil</keyword>
<evidence type="ECO:0000313" key="13">
    <source>
        <dbReference type="Proteomes" id="UP000324897"/>
    </source>
</evidence>
<feature type="compositionally biased region" description="Low complexity" evidence="10">
    <location>
        <begin position="11"/>
        <end position="21"/>
    </location>
</feature>
<evidence type="ECO:0000256" key="8">
    <source>
        <dbReference type="RuleBase" id="RU368072"/>
    </source>
</evidence>
<keyword evidence="6 8" id="KW-0131">Cell cycle</keyword>
<evidence type="ECO:0000256" key="6">
    <source>
        <dbReference type="ARBA" id="ARBA00023306"/>
    </source>
</evidence>
<keyword evidence="3 8" id="KW-0132">Cell division</keyword>
<dbReference type="Pfam" id="PF03801">
    <property type="entry name" value="Ndc80_HEC"/>
    <property type="match status" value="1"/>
</dbReference>
<dbReference type="GO" id="GO:0051315">
    <property type="term" value="P:attachment of mitotic spindle microtubules to kinetochore"/>
    <property type="evidence" value="ECO:0007669"/>
    <property type="project" value="UniProtKB-UniRule"/>
</dbReference>
<feature type="coiled-coil region" evidence="9">
    <location>
        <begin position="323"/>
        <end position="382"/>
    </location>
</feature>
<proteinExistence type="inferred from homology"/>
<evidence type="ECO:0000256" key="3">
    <source>
        <dbReference type="ARBA" id="ARBA00022618"/>
    </source>
</evidence>
<feature type="domain" description="Kinetochore protein Ndc80 CH" evidence="11">
    <location>
        <begin position="69"/>
        <end position="170"/>
    </location>
</feature>
<comment type="similarity">
    <text evidence="1 8">Belongs to the NDC80/HEC1 family.</text>
</comment>
<evidence type="ECO:0000256" key="9">
    <source>
        <dbReference type="SAM" id="Coils"/>
    </source>
</evidence>
<dbReference type="EMBL" id="RWGY01000026">
    <property type="protein sequence ID" value="TVU21149.1"/>
    <property type="molecule type" value="Genomic_DNA"/>
</dbReference>
<comment type="caution">
    <text evidence="12">The sequence shown here is derived from an EMBL/GenBank/DDBJ whole genome shotgun (WGS) entry which is preliminary data.</text>
</comment>
<keyword evidence="2 8" id="KW-0158">Chromosome</keyword>
<evidence type="ECO:0000256" key="10">
    <source>
        <dbReference type="SAM" id="MobiDB-lite"/>
    </source>
</evidence>
<dbReference type="Proteomes" id="UP000324897">
    <property type="component" value="Unassembled WGS sequence"/>
</dbReference>
<evidence type="ECO:0000259" key="11">
    <source>
        <dbReference type="Pfam" id="PF03801"/>
    </source>
</evidence>
<reference evidence="12 13" key="1">
    <citation type="journal article" date="2019" name="Sci. Rep.">
        <title>A high-quality genome of Eragrostis curvula grass provides insights into Poaceae evolution and supports new strategies to enhance forage quality.</title>
        <authorList>
            <person name="Carballo J."/>
            <person name="Santos B.A.C.M."/>
            <person name="Zappacosta D."/>
            <person name="Garbus I."/>
            <person name="Selva J.P."/>
            <person name="Gallo C.A."/>
            <person name="Diaz A."/>
            <person name="Albertini E."/>
            <person name="Caccamo M."/>
            <person name="Echenique V."/>
        </authorList>
    </citation>
    <scope>NUCLEOTIDE SEQUENCE [LARGE SCALE GENOMIC DNA]</scope>
    <source>
        <strain evidence="13">cv. Victoria</strain>
        <tissue evidence="12">Leaf</tissue>
    </source>
</reference>
<feature type="non-terminal residue" evidence="12">
    <location>
        <position position="1"/>
    </location>
</feature>
<protein>
    <recommendedName>
        <fullName evidence="8">Kinetochore protein NDC80</fullName>
    </recommendedName>
</protein>
<keyword evidence="4 8" id="KW-0498">Mitosis</keyword>
<sequence length="393" mass="44303">MRRGGDRRLPKSSLASSSAAKATPAVEPICRNLDFAFNRRDSDANSLCRSRPSSSIGVGATPAAAVPKFSDRTTQATALQEVNAFLAPAVTLRPPLPADRDILVAFRLLLEHLDYPLQEEEVSFEDDLLYFLHMIRCPFKLNRSALKAPGTPLSWPAVLSVLHWLTLLARVSGDDDATSSAPFNDLTRYTTQGYSYFIMGDDDAVAALDNEYVNKARTHAEDAVEATRALQKEAHELEKRNKLTSGPSRREALVADKASLTEDVRKFDTLVKKWSAKVCKEEEASMNSQKELEVKLMDVQRLASENKDLLKKVEAQAVNVRDVERMHREVRLVEHDTANLENEKAVLEDKVWEVDAALGRKLEELDRIAEQCNQELKRYELMWCKISYNLFIR</sequence>
<dbReference type="GO" id="GO:0031262">
    <property type="term" value="C:Ndc80 complex"/>
    <property type="evidence" value="ECO:0007669"/>
    <property type="project" value="UniProtKB-UniRule"/>
</dbReference>
<name>A0A5J9UBM3_9POAL</name>
<dbReference type="Gene3D" id="1.10.418.30">
    <property type="entry name" value="Ncd80 complex, Ncd80 subunit"/>
    <property type="match status" value="1"/>
</dbReference>
<evidence type="ECO:0000256" key="7">
    <source>
        <dbReference type="ARBA" id="ARBA00023328"/>
    </source>
</evidence>
<gene>
    <name evidence="12" type="ORF">EJB05_30771</name>
</gene>
<dbReference type="GO" id="GO:0051301">
    <property type="term" value="P:cell division"/>
    <property type="evidence" value="ECO:0007669"/>
    <property type="project" value="UniProtKB-UniRule"/>
</dbReference>
<keyword evidence="8" id="KW-0539">Nucleus</keyword>
<comment type="function">
    <text evidence="8">Acts as a component of the essential kinetochore-associated NDC80 complex, which is required for chromosome segregation and spindle checkpoint activity.</text>
</comment>
<dbReference type="AlphaFoldDB" id="A0A5J9UBM3"/>
<comment type="subunit">
    <text evidence="8">Component of the NDC80 complex.</text>
</comment>
<dbReference type="InterPro" id="IPR038273">
    <property type="entry name" value="Ndc80_sf"/>
</dbReference>
<evidence type="ECO:0000256" key="2">
    <source>
        <dbReference type="ARBA" id="ARBA00022454"/>
    </source>
</evidence>
<evidence type="ECO:0000256" key="1">
    <source>
        <dbReference type="ARBA" id="ARBA00007050"/>
    </source>
</evidence>
<dbReference type="PANTHER" id="PTHR46681">
    <property type="entry name" value="KINETOCHORE PROTEIN NDC80 HOMOLOG"/>
    <property type="match status" value="1"/>
</dbReference>
<evidence type="ECO:0000313" key="12">
    <source>
        <dbReference type="EMBL" id="TVU21149.1"/>
    </source>
</evidence>
<dbReference type="Gramene" id="TVU21149">
    <property type="protein sequence ID" value="TVU21149"/>
    <property type="gene ID" value="EJB05_30771"/>
</dbReference>
<accession>A0A5J9UBM3</accession>
<feature type="region of interest" description="Disordered" evidence="10">
    <location>
        <begin position="1"/>
        <end position="21"/>
    </location>
</feature>
<keyword evidence="8" id="KW-0995">Kinetochore</keyword>
<evidence type="ECO:0000256" key="5">
    <source>
        <dbReference type="ARBA" id="ARBA00023054"/>
    </source>
</evidence>